<comment type="cofactor">
    <cofactor evidence="1">
        <name>[3Fe-4S] cluster</name>
        <dbReference type="ChEBI" id="CHEBI:21137"/>
    </cofactor>
</comment>
<comment type="function">
    <text evidence="8">Ferredoxins are iron-sulfur proteins that transfer electrons in a wide variety of metabolic reactions.</text>
</comment>
<evidence type="ECO:0000256" key="5">
    <source>
        <dbReference type="ARBA" id="ARBA00023004"/>
    </source>
</evidence>
<dbReference type="PROSITE" id="PS51379">
    <property type="entry name" value="4FE4S_FER_2"/>
    <property type="match status" value="1"/>
</dbReference>
<evidence type="ECO:0000256" key="2">
    <source>
        <dbReference type="ARBA" id="ARBA00022448"/>
    </source>
</evidence>
<keyword evidence="11" id="KW-1185">Reference proteome</keyword>
<reference evidence="10 11" key="2">
    <citation type="submission" date="2020-03" db="EMBL/GenBank/DDBJ databases">
        <authorList>
            <person name="Ichikawa N."/>
            <person name="Kimura A."/>
            <person name="Kitahashi Y."/>
            <person name="Uohara A."/>
        </authorList>
    </citation>
    <scope>NUCLEOTIDE SEQUENCE [LARGE SCALE GENOMIC DNA]</scope>
    <source>
        <strain evidence="10 11">NBRC 108638</strain>
    </source>
</reference>
<evidence type="ECO:0000256" key="1">
    <source>
        <dbReference type="ARBA" id="ARBA00001927"/>
    </source>
</evidence>
<evidence type="ECO:0000256" key="3">
    <source>
        <dbReference type="ARBA" id="ARBA00022723"/>
    </source>
</evidence>
<keyword evidence="7" id="KW-0003">3Fe-4S</keyword>
<dbReference type="SUPFAM" id="SSF54862">
    <property type="entry name" value="4Fe-4S ferredoxins"/>
    <property type="match status" value="1"/>
</dbReference>
<dbReference type="GO" id="GO:0009055">
    <property type="term" value="F:electron transfer activity"/>
    <property type="evidence" value="ECO:0007669"/>
    <property type="project" value="UniProtKB-UniRule"/>
</dbReference>
<dbReference type="PANTHER" id="PTHR36923:SF3">
    <property type="entry name" value="FERREDOXIN"/>
    <property type="match status" value="1"/>
</dbReference>
<dbReference type="Gene3D" id="3.30.70.20">
    <property type="match status" value="1"/>
</dbReference>
<dbReference type="EMBL" id="BLPG01000001">
    <property type="protein sequence ID" value="GFJ91660.1"/>
    <property type="molecule type" value="Genomic_DNA"/>
</dbReference>
<dbReference type="PANTHER" id="PTHR36923">
    <property type="entry name" value="FERREDOXIN"/>
    <property type="match status" value="1"/>
</dbReference>
<dbReference type="GO" id="GO:0005506">
    <property type="term" value="F:iron ion binding"/>
    <property type="evidence" value="ECO:0007669"/>
    <property type="project" value="UniProtKB-UniRule"/>
</dbReference>
<comment type="caution">
    <text evidence="10">The sequence shown here is derived from an EMBL/GenBank/DDBJ whole genome shotgun (WGS) entry which is preliminary data.</text>
</comment>
<dbReference type="PRINTS" id="PR00352">
    <property type="entry name" value="3FE4SFRDOXIN"/>
</dbReference>
<dbReference type="AlphaFoldDB" id="A0A6V8L7Y6"/>
<protein>
    <recommendedName>
        <fullName evidence="8">Ferredoxin</fullName>
    </recommendedName>
</protein>
<dbReference type="GO" id="GO:0051538">
    <property type="term" value="F:3 iron, 4 sulfur cluster binding"/>
    <property type="evidence" value="ECO:0007669"/>
    <property type="project" value="UniProtKB-KW"/>
</dbReference>
<keyword evidence="3 8" id="KW-0479">Metal-binding</keyword>
<evidence type="ECO:0000256" key="8">
    <source>
        <dbReference type="RuleBase" id="RU368020"/>
    </source>
</evidence>
<sequence>MTEQWRVSVDPERCVASGMCAATAPGRFAIVDGVSRPISGLIDPDDAVVDAADMCPVEAIEVRTPTGHLIAPSP</sequence>
<evidence type="ECO:0000256" key="6">
    <source>
        <dbReference type="ARBA" id="ARBA00023014"/>
    </source>
</evidence>
<keyword evidence="4 8" id="KW-0249">Electron transport</keyword>
<dbReference type="InterPro" id="IPR051269">
    <property type="entry name" value="Fe-S_cluster_ET"/>
</dbReference>
<evidence type="ECO:0000256" key="4">
    <source>
        <dbReference type="ARBA" id="ARBA00022982"/>
    </source>
</evidence>
<reference evidence="10 11" key="1">
    <citation type="submission" date="2020-03" db="EMBL/GenBank/DDBJ databases">
        <title>Whole genome shotgun sequence of Phytohabitans rumicis NBRC 108638.</title>
        <authorList>
            <person name="Komaki H."/>
            <person name="Tamura T."/>
        </authorList>
    </citation>
    <scope>NUCLEOTIDE SEQUENCE [LARGE SCALE GENOMIC DNA]</scope>
    <source>
        <strain evidence="10 11">NBRC 108638</strain>
    </source>
</reference>
<dbReference type="Proteomes" id="UP000482960">
    <property type="component" value="Unassembled WGS sequence"/>
</dbReference>
<dbReference type="InterPro" id="IPR017896">
    <property type="entry name" value="4Fe4S_Fe-S-bd"/>
</dbReference>
<name>A0A6V8L7Y6_9ACTN</name>
<keyword evidence="6 8" id="KW-0411">Iron-sulfur</keyword>
<accession>A0A6V8L7Y6</accession>
<gene>
    <name evidence="10" type="ORF">Prum_053020</name>
</gene>
<proteinExistence type="predicted"/>
<keyword evidence="2 8" id="KW-0813">Transport</keyword>
<organism evidence="10 11">
    <name type="scientific">Phytohabitans rumicis</name>
    <dbReference type="NCBI Taxonomy" id="1076125"/>
    <lineage>
        <taxon>Bacteria</taxon>
        <taxon>Bacillati</taxon>
        <taxon>Actinomycetota</taxon>
        <taxon>Actinomycetes</taxon>
        <taxon>Micromonosporales</taxon>
        <taxon>Micromonosporaceae</taxon>
    </lineage>
</organism>
<dbReference type="InterPro" id="IPR001080">
    <property type="entry name" value="3Fe4S_ferredoxin"/>
</dbReference>
<keyword evidence="5 8" id="KW-0408">Iron</keyword>
<feature type="domain" description="4Fe-4S ferredoxin-type" evidence="9">
    <location>
        <begin position="5"/>
        <end position="33"/>
    </location>
</feature>
<evidence type="ECO:0000313" key="11">
    <source>
        <dbReference type="Proteomes" id="UP000482960"/>
    </source>
</evidence>
<evidence type="ECO:0000256" key="7">
    <source>
        <dbReference type="ARBA" id="ARBA00023291"/>
    </source>
</evidence>
<dbReference type="Pfam" id="PF13370">
    <property type="entry name" value="Fer4_13"/>
    <property type="match status" value="1"/>
</dbReference>
<evidence type="ECO:0000313" key="10">
    <source>
        <dbReference type="EMBL" id="GFJ91660.1"/>
    </source>
</evidence>
<dbReference type="RefSeq" id="WP_246278075.1">
    <property type="nucleotide sequence ID" value="NZ_BAABJB010000004.1"/>
</dbReference>
<evidence type="ECO:0000259" key="9">
    <source>
        <dbReference type="PROSITE" id="PS51379"/>
    </source>
</evidence>